<protein>
    <submittedName>
        <fullName evidence="1">Uncharacterized protein</fullName>
    </submittedName>
</protein>
<organism evidence="1 2">
    <name type="scientific">Trifolium pratense</name>
    <name type="common">Red clover</name>
    <dbReference type="NCBI Taxonomy" id="57577"/>
    <lineage>
        <taxon>Eukaryota</taxon>
        <taxon>Viridiplantae</taxon>
        <taxon>Streptophyta</taxon>
        <taxon>Embryophyta</taxon>
        <taxon>Tracheophyta</taxon>
        <taxon>Spermatophyta</taxon>
        <taxon>Magnoliopsida</taxon>
        <taxon>eudicotyledons</taxon>
        <taxon>Gunneridae</taxon>
        <taxon>Pentapetalae</taxon>
        <taxon>rosids</taxon>
        <taxon>fabids</taxon>
        <taxon>Fabales</taxon>
        <taxon>Fabaceae</taxon>
        <taxon>Papilionoideae</taxon>
        <taxon>50 kb inversion clade</taxon>
        <taxon>NPAAA clade</taxon>
        <taxon>Hologalegina</taxon>
        <taxon>IRL clade</taxon>
        <taxon>Trifolieae</taxon>
        <taxon>Trifolium</taxon>
    </lineage>
</organism>
<evidence type="ECO:0000313" key="2">
    <source>
        <dbReference type="Proteomes" id="UP001177021"/>
    </source>
</evidence>
<sequence length="152" mass="16704">MLLDEEIGLKVRLRLRKSKVATILSTDKSSKGHAKGTTLSQDCEEASEEMRVLFHTDVKDKTPKQRGTGTGKKAKQSFKSKSRDNDLHRLLFMPNGLPDGAELAYYVKGHKLLVSYKQGNGIVCGCCDVEISPSQFEAHAGIAARRQPGVDC</sequence>
<gene>
    <name evidence="1" type="ORF">MILVUS5_LOCUS23408</name>
</gene>
<proteinExistence type="predicted"/>
<reference evidence="1" key="1">
    <citation type="submission" date="2023-10" db="EMBL/GenBank/DDBJ databases">
        <authorList>
            <person name="Rodriguez Cubillos JULIANA M."/>
            <person name="De Vega J."/>
        </authorList>
    </citation>
    <scope>NUCLEOTIDE SEQUENCE</scope>
</reference>
<dbReference type="EMBL" id="CASHSV030000217">
    <property type="protein sequence ID" value="CAJ2656733.1"/>
    <property type="molecule type" value="Genomic_DNA"/>
</dbReference>
<evidence type="ECO:0000313" key="1">
    <source>
        <dbReference type="EMBL" id="CAJ2656733.1"/>
    </source>
</evidence>
<keyword evidence="2" id="KW-1185">Reference proteome</keyword>
<comment type="caution">
    <text evidence="1">The sequence shown here is derived from an EMBL/GenBank/DDBJ whole genome shotgun (WGS) entry which is preliminary data.</text>
</comment>
<name>A0ACB0KLI7_TRIPR</name>
<accession>A0ACB0KLI7</accession>
<dbReference type="Proteomes" id="UP001177021">
    <property type="component" value="Unassembled WGS sequence"/>
</dbReference>